<dbReference type="CDD" id="cd18987">
    <property type="entry name" value="LGIC_ECD_anion"/>
    <property type="match status" value="1"/>
</dbReference>
<keyword evidence="8" id="KW-0406">Ion transport</keyword>
<dbReference type="GO" id="GO:0005231">
    <property type="term" value="F:excitatory extracellular ligand-gated monoatomic ion channel activity"/>
    <property type="evidence" value="ECO:0000318"/>
    <property type="project" value="GO_Central"/>
</dbReference>
<gene>
    <name evidence="11" type="primary">WBGene00280443</name>
</gene>
<dbReference type="GO" id="GO:0098794">
    <property type="term" value="C:postsynapse"/>
    <property type="evidence" value="ECO:0007669"/>
    <property type="project" value="GOC"/>
</dbReference>
<keyword evidence="9" id="KW-0472">Membrane</keyword>
<evidence type="ECO:0000256" key="4">
    <source>
        <dbReference type="ARBA" id="ARBA00022475"/>
    </source>
</evidence>
<dbReference type="InterPro" id="IPR038050">
    <property type="entry name" value="Neuro_actylchol_rec"/>
</dbReference>
<sequence>MQFEESAENRLDIQHIRELSITTTWQAEDAGLNPRKHPQCQAWRLHRLADSDRTHDITGADIDLMAVRRSHVSVYNQDDANRYLIPLDLLRQYTVIHVNFEEVCLLHARVLWINSTADVGALNLKRDKLCEEYTNAKELILNQNATVNEDNYGNYSLLESLRDLSLLPLGEGTSPANFSENLLLPYLDDNGTLPETILFDSPHELAKFELGVSPKYFHHHKSVGLLLAKVCGEGRIEALGRDLHGKFGEELATLGFDPLEIDQIIHGGSNLDDMLMVFSNTQQSDQRPFPSTALLPFLKRINYDARSPPSFYSKEKVIVKTGLHDYEMDLWLRMAWRDLRLAHGLSKPILVNEYTFLKKIWRPDPFFTNAREATFHRVTYLNFYVFIFPNGDVLMEVRTLLKNSCPLLVLCKYPHDSQICGTKISSIGITQNNMEFQWFSRLSDAVRFNKNLQMPELQLTATTTQQCNGERKSGNYSCIEALFQLDRNVRFHLAQTYIPTAMCVVFSWISVWLPEEFVEGRIFVSLTVFLTLSAENSSAKEALPKVSYIKAIDYWFGFSSTFVFLTMMQALAVISLEHKSRAFKKQSELEIDNNRYQSMILMLKSRKYHRYARKLDSFCKVMYPVIFLIFMMVYYFVITEGAEDKCLRKVWK</sequence>
<evidence type="ECO:0000256" key="7">
    <source>
        <dbReference type="ARBA" id="ARBA00022989"/>
    </source>
</evidence>
<comment type="subcellular location">
    <subcellularLocation>
        <location evidence="2">Cell membrane</location>
    </subcellularLocation>
    <subcellularLocation>
        <location evidence="1">Membrane</location>
        <topology evidence="1">Multi-pass membrane protein</topology>
    </subcellularLocation>
</comment>
<dbReference type="Pfam" id="PF02931">
    <property type="entry name" value="Neur_chan_LBD"/>
    <property type="match status" value="1"/>
</dbReference>
<dbReference type="InterPro" id="IPR036734">
    <property type="entry name" value="Neur_chan_lig-bd_sf"/>
</dbReference>
<dbReference type="Proteomes" id="UP000005239">
    <property type="component" value="Unassembled WGS sequence"/>
</dbReference>
<dbReference type="Gene3D" id="2.70.170.10">
    <property type="entry name" value="Neurotransmitter-gated ion-channel ligand-binding domain"/>
    <property type="match status" value="1"/>
</dbReference>
<keyword evidence="5" id="KW-0812">Transmembrane</keyword>
<evidence type="ECO:0000256" key="1">
    <source>
        <dbReference type="ARBA" id="ARBA00004141"/>
    </source>
</evidence>
<dbReference type="InterPro" id="IPR006202">
    <property type="entry name" value="Neur_chan_lig-bd"/>
</dbReference>
<reference evidence="12" key="1">
    <citation type="journal article" date="2008" name="Nat. Genet.">
        <title>The Pristionchus pacificus genome provides a unique perspective on nematode lifestyle and parasitism.</title>
        <authorList>
            <person name="Dieterich C."/>
            <person name="Clifton S.W."/>
            <person name="Schuster L.N."/>
            <person name="Chinwalla A."/>
            <person name="Delehaunty K."/>
            <person name="Dinkelacker I."/>
            <person name="Fulton L."/>
            <person name="Fulton R."/>
            <person name="Godfrey J."/>
            <person name="Minx P."/>
            <person name="Mitreva M."/>
            <person name="Roeseler W."/>
            <person name="Tian H."/>
            <person name="Witte H."/>
            <person name="Yang S.P."/>
            <person name="Wilson R.K."/>
            <person name="Sommer R.J."/>
        </authorList>
    </citation>
    <scope>NUCLEOTIDE SEQUENCE [LARGE SCALE GENOMIC DNA]</scope>
    <source>
        <strain evidence="12">PS312</strain>
    </source>
</reference>
<keyword evidence="10" id="KW-0407">Ion channel</keyword>
<evidence type="ECO:0000256" key="3">
    <source>
        <dbReference type="ARBA" id="ARBA00022448"/>
    </source>
</evidence>
<dbReference type="InterPro" id="IPR006029">
    <property type="entry name" value="Neurotrans-gated_channel_TM"/>
</dbReference>
<evidence type="ECO:0000313" key="12">
    <source>
        <dbReference type="Proteomes" id="UP000005239"/>
    </source>
</evidence>
<dbReference type="PRINTS" id="PR00253">
    <property type="entry name" value="GABAARECEPTR"/>
</dbReference>
<dbReference type="EnsemblMetazoa" id="PPA42074.1">
    <property type="protein sequence ID" value="PPA42074.1"/>
    <property type="gene ID" value="WBGene00280443"/>
</dbReference>
<dbReference type="FunFam" id="1.20.58.390:FF:000055">
    <property type="entry name" value="Ligand-Gated ion Channel"/>
    <property type="match status" value="1"/>
</dbReference>
<dbReference type="SUPFAM" id="SSF90112">
    <property type="entry name" value="Neurotransmitter-gated ion-channel transmembrane pore"/>
    <property type="match status" value="1"/>
</dbReference>
<evidence type="ECO:0000256" key="5">
    <source>
        <dbReference type="ARBA" id="ARBA00022692"/>
    </source>
</evidence>
<reference evidence="11" key="2">
    <citation type="submission" date="2022-06" db="UniProtKB">
        <authorList>
            <consortium name="EnsemblMetazoa"/>
        </authorList>
    </citation>
    <scope>IDENTIFICATION</scope>
    <source>
        <strain evidence="11">PS312</strain>
    </source>
</reference>
<evidence type="ECO:0000256" key="8">
    <source>
        <dbReference type="ARBA" id="ARBA00023065"/>
    </source>
</evidence>
<dbReference type="GO" id="GO:1902476">
    <property type="term" value="P:chloride transmembrane transport"/>
    <property type="evidence" value="ECO:0000318"/>
    <property type="project" value="GO_Central"/>
</dbReference>
<accession>A0A2A6C0E4</accession>
<accession>A0A8R1UWK1</accession>
<keyword evidence="7" id="KW-1133">Transmembrane helix</keyword>
<evidence type="ECO:0000256" key="10">
    <source>
        <dbReference type="ARBA" id="ARBA00023303"/>
    </source>
</evidence>
<keyword evidence="4" id="KW-1003">Cell membrane</keyword>
<dbReference type="Pfam" id="PF02932">
    <property type="entry name" value="Neur_chan_memb"/>
    <property type="match status" value="1"/>
</dbReference>
<protein>
    <submittedName>
        <fullName evidence="11">Lgc-44</fullName>
    </submittedName>
</protein>
<dbReference type="AlphaFoldDB" id="A0A2A6C0E4"/>
<dbReference type="InterPro" id="IPR006201">
    <property type="entry name" value="Neur_channel"/>
</dbReference>
<dbReference type="CDD" id="cd19049">
    <property type="entry name" value="LGIC_TM_anion"/>
    <property type="match status" value="1"/>
</dbReference>
<dbReference type="PANTHER" id="PTHR18945">
    <property type="entry name" value="NEUROTRANSMITTER GATED ION CHANNEL"/>
    <property type="match status" value="1"/>
</dbReference>
<dbReference type="GO" id="GO:0004888">
    <property type="term" value="F:transmembrane signaling receptor activity"/>
    <property type="evidence" value="ECO:0007669"/>
    <property type="project" value="InterPro"/>
</dbReference>
<dbReference type="Gene3D" id="1.20.58.390">
    <property type="entry name" value="Neurotransmitter-gated ion-channel transmembrane domain"/>
    <property type="match status" value="1"/>
</dbReference>
<proteinExistence type="predicted"/>
<evidence type="ECO:0000256" key="9">
    <source>
        <dbReference type="ARBA" id="ARBA00023136"/>
    </source>
</evidence>
<evidence type="ECO:0000256" key="6">
    <source>
        <dbReference type="ARBA" id="ARBA00022729"/>
    </source>
</evidence>
<evidence type="ECO:0000256" key="2">
    <source>
        <dbReference type="ARBA" id="ARBA00004236"/>
    </source>
</evidence>
<dbReference type="InterPro" id="IPR006028">
    <property type="entry name" value="GABAA/Glycine_rcpt"/>
</dbReference>
<evidence type="ECO:0000313" key="11">
    <source>
        <dbReference type="EnsemblMetazoa" id="PPA42074.1"/>
    </source>
</evidence>
<dbReference type="OrthoDB" id="442503at2759"/>
<dbReference type="FunFam" id="2.70.170.10:FF:000179">
    <property type="entry name" value="Uncharacterized protein"/>
    <property type="match status" value="1"/>
</dbReference>
<organism evidence="11 12">
    <name type="scientific">Pristionchus pacificus</name>
    <name type="common">Parasitic nematode worm</name>
    <dbReference type="NCBI Taxonomy" id="54126"/>
    <lineage>
        <taxon>Eukaryota</taxon>
        <taxon>Metazoa</taxon>
        <taxon>Ecdysozoa</taxon>
        <taxon>Nematoda</taxon>
        <taxon>Chromadorea</taxon>
        <taxon>Rhabditida</taxon>
        <taxon>Rhabditina</taxon>
        <taxon>Diplogasteromorpha</taxon>
        <taxon>Diplogasteroidea</taxon>
        <taxon>Neodiplogasteridae</taxon>
        <taxon>Pristionchus</taxon>
    </lineage>
</organism>
<keyword evidence="3" id="KW-0813">Transport</keyword>
<name>A0A2A6C0E4_PRIPA</name>
<dbReference type="InterPro" id="IPR036719">
    <property type="entry name" value="Neuro-gated_channel_TM_sf"/>
</dbReference>
<dbReference type="GO" id="GO:0005886">
    <property type="term" value="C:plasma membrane"/>
    <property type="evidence" value="ECO:0007669"/>
    <property type="project" value="UniProtKB-SubCell"/>
</dbReference>
<keyword evidence="6" id="KW-0732">Signal</keyword>
<dbReference type="SUPFAM" id="SSF63712">
    <property type="entry name" value="Nicotinic receptor ligand binding domain-like"/>
    <property type="match status" value="1"/>
</dbReference>
<keyword evidence="12" id="KW-1185">Reference proteome</keyword>